<evidence type="ECO:0000313" key="1">
    <source>
        <dbReference type="EMBL" id="NEZ55064.1"/>
    </source>
</evidence>
<organism evidence="1 2">
    <name type="scientific">Adonisia turfae CCMR0081</name>
    <dbReference type="NCBI Taxonomy" id="2292702"/>
    <lineage>
        <taxon>Bacteria</taxon>
        <taxon>Bacillati</taxon>
        <taxon>Cyanobacteriota</taxon>
        <taxon>Adonisia</taxon>
        <taxon>Adonisia turfae</taxon>
    </lineage>
</organism>
<dbReference type="Proteomes" id="UP000481033">
    <property type="component" value="Unassembled WGS sequence"/>
</dbReference>
<name>A0A6M0RFR4_9CYAN</name>
<protein>
    <submittedName>
        <fullName evidence="1">Uncharacterized protein</fullName>
    </submittedName>
</protein>
<sequence length="118" mass="13717">MLDIEFFSDDKQPMCRVEVADTFLLWLARTDFARIGEETATDLSINGEQLTLPLVQLAPSTRKTFVEFFTESVVLHSKQVLLQLEEGSLQSELVYRLKKLIELLDCLKNEDYQYLQRV</sequence>
<proteinExistence type="predicted"/>
<dbReference type="EMBL" id="QXHD01000004">
    <property type="protein sequence ID" value="NEZ55064.1"/>
    <property type="molecule type" value="Genomic_DNA"/>
</dbReference>
<reference evidence="1 2" key="1">
    <citation type="journal article" date="2020" name="Microb. Ecol.">
        <title>Ecogenomics of the Marine Benthic Filamentous Cyanobacterium Adonisia.</title>
        <authorList>
            <person name="Walter J.M."/>
            <person name="Coutinho F.H."/>
            <person name="Leomil L."/>
            <person name="Hargreaves P.I."/>
            <person name="Campeao M.E."/>
            <person name="Vieira V.V."/>
            <person name="Silva B.S."/>
            <person name="Fistarol G.O."/>
            <person name="Salomon P.S."/>
            <person name="Sawabe T."/>
            <person name="Mino S."/>
            <person name="Hosokawa M."/>
            <person name="Miyashita H."/>
            <person name="Maruyama F."/>
            <person name="van Verk M.C."/>
            <person name="Dutilh B.E."/>
            <person name="Thompson C.C."/>
            <person name="Thompson F.L."/>
        </authorList>
    </citation>
    <scope>NUCLEOTIDE SEQUENCE [LARGE SCALE GENOMIC DNA]</scope>
    <source>
        <strain evidence="1 2">CCMR0081</strain>
    </source>
</reference>
<dbReference type="AlphaFoldDB" id="A0A6M0RFR4"/>
<gene>
    <name evidence="1" type="ORF">DXZ20_05100</name>
</gene>
<dbReference type="RefSeq" id="WP_163659409.1">
    <property type="nucleotide sequence ID" value="NZ_QXHD01000004.1"/>
</dbReference>
<accession>A0A6M0RFR4</accession>
<comment type="caution">
    <text evidence="1">The sequence shown here is derived from an EMBL/GenBank/DDBJ whole genome shotgun (WGS) entry which is preliminary data.</text>
</comment>
<evidence type="ECO:0000313" key="2">
    <source>
        <dbReference type="Proteomes" id="UP000481033"/>
    </source>
</evidence>
<keyword evidence="2" id="KW-1185">Reference proteome</keyword>